<comment type="caution">
    <text evidence="1">The sequence shown here is derived from an EMBL/GenBank/DDBJ whole genome shotgun (WGS) entry which is preliminary data.</text>
</comment>
<protein>
    <submittedName>
        <fullName evidence="1">Uncharacterized protein</fullName>
    </submittedName>
</protein>
<accession>A0A8H7E2A2</accession>
<keyword evidence="2" id="KW-1185">Reference proteome</keyword>
<sequence length="71" mass="7630">MGGFLDKTDTSSYPVASLLDLDWIVVGRSANITPPGRIRTNVDFGRPSLDQTAAAMKSVIEHVWAGLQGVE</sequence>
<dbReference type="EMBL" id="JAACFV010000061">
    <property type="protein sequence ID" value="KAF7507909.1"/>
    <property type="molecule type" value="Genomic_DNA"/>
</dbReference>
<proteinExistence type="predicted"/>
<dbReference type="Proteomes" id="UP000606974">
    <property type="component" value="Unassembled WGS sequence"/>
</dbReference>
<gene>
    <name evidence="1" type="ORF">GJ744_009943</name>
</gene>
<evidence type="ECO:0000313" key="2">
    <source>
        <dbReference type="Proteomes" id="UP000606974"/>
    </source>
</evidence>
<name>A0A8H7E2A2_9EURO</name>
<reference evidence="1" key="1">
    <citation type="submission" date="2020-02" db="EMBL/GenBank/DDBJ databases">
        <authorList>
            <person name="Palmer J.M."/>
        </authorList>
    </citation>
    <scope>NUCLEOTIDE SEQUENCE</scope>
    <source>
        <strain evidence="1">EPUS1.4</strain>
        <tissue evidence="1">Thallus</tissue>
    </source>
</reference>
<dbReference type="AlphaFoldDB" id="A0A8H7E2A2"/>
<organism evidence="1 2">
    <name type="scientific">Endocarpon pusillum</name>
    <dbReference type="NCBI Taxonomy" id="364733"/>
    <lineage>
        <taxon>Eukaryota</taxon>
        <taxon>Fungi</taxon>
        <taxon>Dikarya</taxon>
        <taxon>Ascomycota</taxon>
        <taxon>Pezizomycotina</taxon>
        <taxon>Eurotiomycetes</taxon>
        <taxon>Chaetothyriomycetidae</taxon>
        <taxon>Verrucariales</taxon>
        <taxon>Verrucariaceae</taxon>
        <taxon>Endocarpon</taxon>
    </lineage>
</organism>
<evidence type="ECO:0000313" key="1">
    <source>
        <dbReference type="EMBL" id="KAF7507909.1"/>
    </source>
</evidence>